<feature type="transmembrane region" description="Helical" evidence="9">
    <location>
        <begin position="407"/>
        <end position="427"/>
    </location>
</feature>
<name>A0A8K0WY20_9PEZI</name>
<evidence type="ECO:0000256" key="2">
    <source>
        <dbReference type="ARBA" id="ARBA00022448"/>
    </source>
</evidence>
<evidence type="ECO:0000256" key="8">
    <source>
        <dbReference type="SAM" id="MobiDB-lite"/>
    </source>
</evidence>
<reference evidence="11" key="1">
    <citation type="journal article" date="2021" name="Nat. Commun.">
        <title>Genetic determinants of endophytism in the Arabidopsis root mycobiome.</title>
        <authorList>
            <person name="Mesny F."/>
            <person name="Miyauchi S."/>
            <person name="Thiergart T."/>
            <person name="Pickel B."/>
            <person name="Atanasova L."/>
            <person name="Karlsson M."/>
            <person name="Huettel B."/>
            <person name="Barry K.W."/>
            <person name="Haridas S."/>
            <person name="Chen C."/>
            <person name="Bauer D."/>
            <person name="Andreopoulos W."/>
            <person name="Pangilinan J."/>
            <person name="LaButti K."/>
            <person name="Riley R."/>
            <person name="Lipzen A."/>
            <person name="Clum A."/>
            <person name="Drula E."/>
            <person name="Henrissat B."/>
            <person name="Kohler A."/>
            <person name="Grigoriev I.V."/>
            <person name="Martin F.M."/>
            <person name="Hacquard S."/>
        </authorList>
    </citation>
    <scope>NUCLEOTIDE SEQUENCE</scope>
    <source>
        <strain evidence="11">MPI-CAGE-AT-0016</strain>
    </source>
</reference>
<feature type="transmembrane region" description="Helical" evidence="9">
    <location>
        <begin position="310"/>
        <end position="330"/>
    </location>
</feature>
<keyword evidence="4 9" id="KW-0812">Transmembrane</keyword>
<dbReference type="AlphaFoldDB" id="A0A8K0WY20"/>
<dbReference type="PROSITE" id="PS50850">
    <property type="entry name" value="MFS"/>
    <property type="match status" value="1"/>
</dbReference>
<evidence type="ECO:0000313" key="12">
    <source>
        <dbReference type="Proteomes" id="UP000813385"/>
    </source>
</evidence>
<evidence type="ECO:0000256" key="9">
    <source>
        <dbReference type="SAM" id="Phobius"/>
    </source>
</evidence>
<feature type="domain" description="Major facilitator superfamily (MFS) profile" evidence="10">
    <location>
        <begin position="82"/>
        <end position="497"/>
    </location>
</feature>
<evidence type="ECO:0000256" key="7">
    <source>
        <dbReference type="ARBA" id="ARBA00037968"/>
    </source>
</evidence>
<feature type="transmembrane region" description="Helical" evidence="9">
    <location>
        <begin position="242"/>
        <end position="263"/>
    </location>
</feature>
<organism evidence="11 12">
    <name type="scientific">Plectosphaerella cucumerina</name>
    <dbReference type="NCBI Taxonomy" id="40658"/>
    <lineage>
        <taxon>Eukaryota</taxon>
        <taxon>Fungi</taxon>
        <taxon>Dikarya</taxon>
        <taxon>Ascomycota</taxon>
        <taxon>Pezizomycotina</taxon>
        <taxon>Sordariomycetes</taxon>
        <taxon>Hypocreomycetidae</taxon>
        <taxon>Glomerellales</taxon>
        <taxon>Plectosphaerellaceae</taxon>
        <taxon>Plectosphaerella</taxon>
    </lineage>
</organism>
<dbReference type="EMBL" id="JAGPXD010000007">
    <property type="protein sequence ID" value="KAH7347686.1"/>
    <property type="molecule type" value="Genomic_DNA"/>
</dbReference>
<sequence>MGTAIDSKAPAPSPSGTDTPPAADQKNVAASVTSADGTHTPSDGASQLILDKPVKTWRSYIWDTLDKSPAERKFLFKLDGILLTMASLGYFIKYLDQVNINNAYVSGMREDLGLFGNELNYIQTAWTVGYVLGEIPSNLLLTRIRPSIWIPACELTWSVLTILLAKCKNSTHLIVLRFFIGLAESVFYPGMQYIIGSWYRGDELAKRSCIFHVSGAIGSMFSGYLMAGAINLDGLHGYHGWQWLFIINTIISLPISIAGFFLMPDLPEITKAWYFTKDDIAMAKKRMELEGRANRAPFTKAKVLKIFKSWHIYLLTALYVFFNNGCGGMAQPGFQLWLKGEGYSLKDVNTYPTLTSVVVIVTTLMYAWSSDTIFRGARWPPIVFSGLVNIFVYISLSIWNIPDGLKWASFLLAGFGGGISGLTFAWAHEICKDDNEERALVTGSMNEIAYVFQAWLPLLIWKVTEAPAYPKGYPTMVGIAVALIATTFAIRYLHAKELRQKALTRPTVV</sequence>
<keyword evidence="6 9" id="KW-0472">Membrane</keyword>
<feature type="transmembrane region" description="Helical" evidence="9">
    <location>
        <begin position="473"/>
        <end position="493"/>
    </location>
</feature>
<dbReference type="InterPro" id="IPR011701">
    <property type="entry name" value="MFS"/>
</dbReference>
<feature type="transmembrane region" description="Helical" evidence="9">
    <location>
        <begin position="209"/>
        <end position="230"/>
    </location>
</feature>
<dbReference type="InterPro" id="IPR036259">
    <property type="entry name" value="MFS_trans_sf"/>
</dbReference>
<evidence type="ECO:0000256" key="5">
    <source>
        <dbReference type="ARBA" id="ARBA00022989"/>
    </source>
</evidence>
<feature type="transmembrane region" description="Helical" evidence="9">
    <location>
        <begin position="439"/>
        <end position="461"/>
    </location>
</feature>
<protein>
    <submittedName>
        <fullName evidence="11">Pantothenate transporter liz1</fullName>
    </submittedName>
</protein>
<keyword evidence="3" id="KW-1003">Cell membrane</keyword>
<dbReference type="Proteomes" id="UP000813385">
    <property type="component" value="Unassembled WGS sequence"/>
</dbReference>
<evidence type="ECO:0000313" key="11">
    <source>
        <dbReference type="EMBL" id="KAH7347686.1"/>
    </source>
</evidence>
<feature type="compositionally biased region" description="Polar residues" evidence="8">
    <location>
        <begin position="28"/>
        <end position="45"/>
    </location>
</feature>
<proteinExistence type="inferred from homology"/>
<keyword evidence="2" id="KW-0813">Transport</keyword>
<dbReference type="GO" id="GO:0005886">
    <property type="term" value="C:plasma membrane"/>
    <property type="evidence" value="ECO:0007669"/>
    <property type="project" value="UniProtKB-SubCell"/>
</dbReference>
<dbReference type="Gene3D" id="1.20.1250.20">
    <property type="entry name" value="MFS general substrate transporter like domains"/>
    <property type="match status" value="2"/>
</dbReference>
<keyword evidence="12" id="KW-1185">Reference proteome</keyword>
<accession>A0A8K0WY20</accession>
<evidence type="ECO:0000256" key="4">
    <source>
        <dbReference type="ARBA" id="ARBA00022692"/>
    </source>
</evidence>
<gene>
    <name evidence="11" type="ORF">B0T11DRAFT_322356</name>
</gene>
<evidence type="ECO:0000259" key="10">
    <source>
        <dbReference type="PROSITE" id="PS50850"/>
    </source>
</evidence>
<comment type="caution">
    <text evidence="11">The sequence shown here is derived from an EMBL/GenBank/DDBJ whole genome shotgun (WGS) entry which is preliminary data.</text>
</comment>
<dbReference type="FunFam" id="1.20.1250.20:FF:000386">
    <property type="entry name" value="MFS general substrate transporter"/>
    <property type="match status" value="1"/>
</dbReference>
<dbReference type="PANTHER" id="PTHR43791">
    <property type="entry name" value="PERMEASE-RELATED"/>
    <property type="match status" value="1"/>
</dbReference>
<comment type="similarity">
    <text evidence="7">Belongs to the major facilitator superfamily. Allantoate permease family.</text>
</comment>
<feature type="transmembrane region" description="Helical" evidence="9">
    <location>
        <begin position="171"/>
        <end position="188"/>
    </location>
</feature>
<evidence type="ECO:0000256" key="1">
    <source>
        <dbReference type="ARBA" id="ARBA00004651"/>
    </source>
</evidence>
<keyword evidence="5 9" id="KW-1133">Transmembrane helix</keyword>
<feature type="transmembrane region" description="Helical" evidence="9">
    <location>
        <begin position="381"/>
        <end position="401"/>
    </location>
</feature>
<feature type="transmembrane region" description="Helical" evidence="9">
    <location>
        <begin position="350"/>
        <end position="369"/>
    </location>
</feature>
<dbReference type="PANTHER" id="PTHR43791:SF39">
    <property type="entry name" value="TRANSPORTER LIZ1_SEO1, PUTATIVE (AFU_ORTHOLOGUE AFUA_3G00980)-RELATED"/>
    <property type="match status" value="1"/>
</dbReference>
<dbReference type="GO" id="GO:0022857">
    <property type="term" value="F:transmembrane transporter activity"/>
    <property type="evidence" value="ECO:0007669"/>
    <property type="project" value="InterPro"/>
</dbReference>
<dbReference type="SUPFAM" id="SSF103473">
    <property type="entry name" value="MFS general substrate transporter"/>
    <property type="match status" value="1"/>
</dbReference>
<dbReference type="InterPro" id="IPR020846">
    <property type="entry name" value="MFS_dom"/>
</dbReference>
<evidence type="ECO:0000256" key="6">
    <source>
        <dbReference type="ARBA" id="ARBA00023136"/>
    </source>
</evidence>
<evidence type="ECO:0000256" key="3">
    <source>
        <dbReference type="ARBA" id="ARBA00022475"/>
    </source>
</evidence>
<dbReference type="FunFam" id="1.20.1250.20:FF:000065">
    <property type="entry name" value="Putative MFS pantothenate transporter"/>
    <property type="match status" value="1"/>
</dbReference>
<comment type="subcellular location">
    <subcellularLocation>
        <location evidence="1">Cell membrane</location>
        <topology evidence="1">Multi-pass membrane protein</topology>
    </subcellularLocation>
</comment>
<dbReference type="Pfam" id="PF07690">
    <property type="entry name" value="MFS_1"/>
    <property type="match status" value="1"/>
</dbReference>
<feature type="region of interest" description="Disordered" evidence="8">
    <location>
        <begin position="1"/>
        <end position="46"/>
    </location>
</feature>
<dbReference type="OrthoDB" id="3639251at2759"/>